<gene>
    <name evidence="3" type="ORF">MEBOL_001516</name>
</gene>
<dbReference type="RefSeq" id="WP_095976788.1">
    <property type="nucleotide sequence ID" value="NZ_CP022163.1"/>
</dbReference>
<feature type="domain" description="Intradiol ring-cleavage dioxygenases" evidence="2">
    <location>
        <begin position="109"/>
        <end position="229"/>
    </location>
</feature>
<dbReference type="InterPro" id="IPR015889">
    <property type="entry name" value="Intradiol_dOase_core"/>
</dbReference>
<dbReference type="AlphaFoldDB" id="A0A250IA83"/>
<dbReference type="EMBL" id="CP022163">
    <property type="protein sequence ID" value="ATB28071.1"/>
    <property type="molecule type" value="Genomic_DNA"/>
</dbReference>
<dbReference type="KEGG" id="mbd:MEBOL_001516"/>
<evidence type="ECO:0000313" key="4">
    <source>
        <dbReference type="Proteomes" id="UP000217289"/>
    </source>
</evidence>
<evidence type="ECO:0000313" key="3">
    <source>
        <dbReference type="EMBL" id="ATB28071.1"/>
    </source>
</evidence>
<evidence type="ECO:0000259" key="2">
    <source>
        <dbReference type="Pfam" id="PF00775"/>
    </source>
</evidence>
<dbReference type="InterPro" id="IPR000627">
    <property type="entry name" value="Intradiol_dOase_C"/>
</dbReference>
<dbReference type="Gene3D" id="2.60.130.10">
    <property type="entry name" value="Aromatic compound dioxygenase"/>
    <property type="match status" value="1"/>
</dbReference>
<reference evidence="3 4" key="1">
    <citation type="submission" date="2017-06" db="EMBL/GenBank/DDBJ databases">
        <authorList>
            <person name="Kim H.J."/>
            <person name="Triplett B.A."/>
        </authorList>
    </citation>
    <scope>NUCLEOTIDE SEQUENCE [LARGE SCALE GENOMIC DNA]</scope>
    <source>
        <strain evidence="3 4">DSM 14713</strain>
    </source>
</reference>
<evidence type="ECO:0000256" key="1">
    <source>
        <dbReference type="SAM" id="MobiDB-lite"/>
    </source>
</evidence>
<dbReference type="PANTHER" id="PTHR34315:SF1">
    <property type="entry name" value="INTRADIOL RING-CLEAVAGE DIOXYGENASES DOMAIN-CONTAINING PROTEIN-RELATED"/>
    <property type="match status" value="1"/>
</dbReference>
<dbReference type="GO" id="GO:0008199">
    <property type="term" value="F:ferric iron binding"/>
    <property type="evidence" value="ECO:0007669"/>
    <property type="project" value="InterPro"/>
</dbReference>
<sequence>MGSDAKIPPVTPAMTRRKLLYSMGLAAAAIPLGQFLVACGADGTGGTDNTGGTDDKTGADADVPWATGGTAAMTALATYPDPFAAGLGTTCSLLCEATLGPCYATTVEREDISEGEPGLPVRIAFLVVDETCKPIQGASVDIWHCGPDGLYSGEDASDFCTTGDERARSARWYRGVQTSDANGRVFFNTCFPGWYSSRTIHIHFTVRVNNQEYVTSQLVFDDALNDEIVGTQPLYNTRGPRDTTNATDNVVSAESAPDYSFQTQRMTDGAMLAWKTLVIRSSLSNASCQLSGNGGGGPGGPGGPPPGDGGMGPPRGDGGMGPPRGDAGTP</sequence>
<feature type="compositionally biased region" description="Gly residues" evidence="1">
    <location>
        <begin position="308"/>
        <end position="322"/>
    </location>
</feature>
<dbReference type="PANTHER" id="PTHR34315">
    <property type="match status" value="1"/>
</dbReference>
<keyword evidence="4" id="KW-1185">Reference proteome</keyword>
<dbReference type="GO" id="GO:0016702">
    <property type="term" value="F:oxidoreductase activity, acting on single donors with incorporation of molecular oxygen, incorporation of two atoms of oxygen"/>
    <property type="evidence" value="ECO:0007669"/>
    <property type="project" value="InterPro"/>
</dbReference>
<proteinExistence type="predicted"/>
<dbReference type="OrthoDB" id="9805815at2"/>
<dbReference type="Proteomes" id="UP000217289">
    <property type="component" value="Chromosome"/>
</dbReference>
<feature type="region of interest" description="Disordered" evidence="1">
    <location>
        <begin position="289"/>
        <end position="330"/>
    </location>
</feature>
<accession>A0A250IA83</accession>
<protein>
    <recommendedName>
        <fullName evidence="2">Intradiol ring-cleavage dioxygenases domain-containing protein</fullName>
    </recommendedName>
</protein>
<dbReference type="SUPFAM" id="SSF49482">
    <property type="entry name" value="Aromatic compound dioxygenase"/>
    <property type="match status" value="1"/>
</dbReference>
<name>A0A250IA83_9BACT</name>
<dbReference type="Pfam" id="PF00775">
    <property type="entry name" value="Dioxygenase_C"/>
    <property type="match status" value="1"/>
</dbReference>
<organism evidence="3 4">
    <name type="scientific">Melittangium boletus DSM 14713</name>
    <dbReference type="NCBI Taxonomy" id="1294270"/>
    <lineage>
        <taxon>Bacteria</taxon>
        <taxon>Pseudomonadati</taxon>
        <taxon>Myxococcota</taxon>
        <taxon>Myxococcia</taxon>
        <taxon>Myxococcales</taxon>
        <taxon>Cystobacterineae</taxon>
        <taxon>Archangiaceae</taxon>
        <taxon>Melittangium</taxon>
    </lineage>
</organism>